<feature type="region of interest" description="Disordered" evidence="1">
    <location>
        <begin position="1"/>
        <end position="53"/>
    </location>
</feature>
<dbReference type="WBParaSite" id="GPUH_0001247401-mRNA-1">
    <property type="protein sequence ID" value="GPUH_0001247401-mRNA-1"/>
    <property type="gene ID" value="GPUH_0001247401"/>
</dbReference>
<feature type="compositionally biased region" description="Low complexity" evidence="1">
    <location>
        <begin position="8"/>
        <end position="25"/>
    </location>
</feature>
<feature type="compositionally biased region" description="Low complexity" evidence="1">
    <location>
        <begin position="35"/>
        <end position="50"/>
    </location>
</feature>
<name>A0A183DUR9_9BILA</name>
<evidence type="ECO:0000313" key="2">
    <source>
        <dbReference type="WBParaSite" id="GPUH_0001247401-mRNA-1"/>
    </source>
</evidence>
<accession>A0A183DUR9</accession>
<organism evidence="2">
    <name type="scientific">Gongylonema pulchrum</name>
    <dbReference type="NCBI Taxonomy" id="637853"/>
    <lineage>
        <taxon>Eukaryota</taxon>
        <taxon>Metazoa</taxon>
        <taxon>Ecdysozoa</taxon>
        <taxon>Nematoda</taxon>
        <taxon>Chromadorea</taxon>
        <taxon>Rhabditida</taxon>
        <taxon>Spirurina</taxon>
        <taxon>Spiruromorpha</taxon>
        <taxon>Spiruroidea</taxon>
        <taxon>Gongylonematidae</taxon>
        <taxon>Gongylonema</taxon>
    </lineage>
</organism>
<protein>
    <submittedName>
        <fullName evidence="2">Vitellogenin</fullName>
    </submittedName>
</protein>
<evidence type="ECO:0000256" key="1">
    <source>
        <dbReference type="SAM" id="MobiDB-lite"/>
    </source>
</evidence>
<dbReference type="AlphaFoldDB" id="A0A183DUR9"/>
<sequence length="153" mass="17493">LHLNAEQNRSLQASLPSSSRSSTNSINQKAQMEQSLQASLPSSSRSSTNSINQKAQMEQFLERYTKEQTRQDYRFWIMAKMMQPLLDSLIEVLSERPTDRALAATGEWLRTHWQPSVMRPNASSMLVYLATHTGMLTDPSGLQEHIQRELSRQ</sequence>
<proteinExistence type="predicted"/>
<reference evidence="2" key="1">
    <citation type="submission" date="2016-06" db="UniProtKB">
        <authorList>
            <consortium name="WormBaseParasite"/>
        </authorList>
    </citation>
    <scope>IDENTIFICATION</scope>
</reference>